<dbReference type="AlphaFoldDB" id="A0A8S9YB88"/>
<evidence type="ECO:0000256" key="1">
    <source>
        <dbReference type="SAM" id="MobiDB-lite"/>
    </source>
</evidence>
<organism evidence="2 3">
    <name type="scientific">Paragonimus skrjabini miyazakii</name>
    <dbReference type="NCBI Taxonomy" id="59628"/>
    <lineage>
        <taxon>Eukaryota</taxon>
        <taxon>Metazoa</taxon>
        <taxon>Spiralia</taxon>
        <taxon>Lophotrochozoa</taxon>
        <taxon>Platyhelminthes</taxon>
        <taxon>Trematoda</taxon>
        <taxon>Digenea</taxon>
        <taxon>Plagiorchiida</taxon>
        <taxon>Troglotremata</taxon>
        <taxon>Troglotrematidae</taxon>
        <taxon>Paragonimus</taxon>
    </lineage>
</organism>
<name>A0A8S9YB88_9TREM</name>
<keyword evidence="3" id="KW-1185">Reference proteome</keyword>
<proteinExistence type="predicted"/>
<evidence type="ECO:0000313" key="3">
    <source>
        <dbReference type="Proteomes" id="UP000822476"/>
    </source>
</evidence>
<gene>
    <name evidence="2" type="ORF">EG68_10277</name>
</gene>
<dbReference type="Proteomes" id="UP000822476">
    <property type="component" value="Unassembled WGS sequence"/>
</dbReference>
<sequence>MMLHCAVTWVNGQPTLLMPPMIPLYHCTYVNPTTETNVATTNDDGQTPVQNETTLKPDCTTADEREPELQSPRAWIKDTPSEQHVPVGETVNTNLTTHMQTVSDSETQSEFRITGTASVSPIAKTEQTTVEHFSLRSLDVADEPPVTPRKRPPSVKNWIECASCGLHVQASDAVGTASCSTEPVRICLDSEIRPELSIPCSACISFAAQVGQRLARSCPSRNSDMVVTEPLSTPICSCPPPENWDACAPCEQHVQANEMFDVTASSVEPDLVCSDSESRAELSRPSSTCTNCVEESVAEQCSLRSSDMVDESPGSPDCRASTVNNPGTPTEIITTDLTRLFSTFFGTIHQPKLFRDLNQVASEMRQFQEHSGALYNIRSTERFGGDIKRRVYTCTSNRHPLSLSRGLRKRPSVQTGCHSKINICLNTDGLFRITKVCMIHNHQIGGYRRQLRHRLSGKQHSEATITSLFSIMPNSLIRAYILSQFNLALTAKDITNLRNRYISRSRKTISINE</sequence>
<reference evidence="2" key="1">
    <citation type="submission" date="2019-07" db="EMBL/GenBank/DDBJ databases">
        <title>Annotation for the trematode Paragonimus miyazaki's.</title>
        <authorList>
            <person name="Choi Y.-J."/>
        </authorList>
    </citation>
    <scope>NUCLEOTIDE SEQUENCE</scope>
    <source>
        <strain evidence="2">Japan</strain>
    </source>
</reference>
<comment type="caution">
    <text evidence="2">The sequence shown here is derived from an EMBL/GenBank/DDBJ whole genome shotgun (WGS) entry which is preliminary data.</text>
</comment>
<dbReference type="OrthoDB" id="1894539at2759"/>
<evidence type="ECO:0000313" key="2">
    <source>
        <dbReference type="EMBL" id="KAF7233466.1"/>
    </source>
</evidence>
<dbReference type="EMBL" id="JTDE01021058">
    <property type="protein sequence ID" value="KAF7233466.1"/>
    <property type="molecule type" value="Genomic_DNA"/>
</dbReference>
<evidence type="ECO:0008006" key="4">
    <source>
        <dbReference type="Google" id="ProtNLM"/>
    </source>
</evidence>
<accession>A0A8S9YB88</accession>
<protein>
    <recommendedName>
        <fullName evidence="4">FAR1 domain-containing protein</fullName>
    </recommendedName>
</protein>
<feature type="compositionally biased region" description="Polar residues" evidence="1">
    <location>
        <begin position="38"/>
        <end position="54"/>
    </location>
</feature>
<feature type="region of interest" description="Disordered" evidence="1">
    <location>
        <begin position="38"/>
        <end position="70"/>
    </location>
</feature>